<evidence type="ECO:0000313" key="13">
    <source>
        <dbReference type="Proteomes" id="UP000021053"/>
    </source>
</evidence>
<keyword evidence="5 9" id="KW-0067">ATP-binding</keyword>
<feature type="binding site" evidence="9">
    <location>
        <position position="272"/>
    </location>
    <ligand>
        <name>K(+)</name>
        <dbReference type="ChEBI" id="CHEBI:29103"/>
    </ligand>
</feature>
<comment type="caution">
    <text evidence="12">The sequence shown here is derived from an EMBL/GenBank/DDBJ whole genome shotgun (WGS) entry which is preliminary data.</text>
</comment>
<keyword evidence="1 9" id="KW-0808">Transferase</keyword>
<feature type="binding site" evidence="9">
    <location>
        <position position="176"/>
    </location>
    <ligand>
        <name>ATP</name>
        <dbReference type="ChEBI" id="CHEBI:30616"/>
    </ligand>
</feature>
<feature type="binding site" evidence="9">
    <location>
        <position position="135"/>
    </location>
    <ligand>
        <name>substrate</name>
    </ligand>
</feature>
<proteinExistence type="inferred from homology"/>
<dbReference type="RefSeq" id="WP_035848493.1">
    <property type="nucleotide sequence ID" value="NZ_KK073874.1"/>
</dbReference>
<keyword evidence="8 9" id="KW-0119">Carbohydrate metabolism</keyword>
<dbReference type="Pfam" id="PF00294">
    <property type="entry name" value="PfkB"/>
    <property type="match status" value="1"/>
</dbReference>
<dbReference type="InterPro" id="IPR011877">
    <property type="entry name" value="Ribokinase"/>
</dbReference>
<feature type="binding site" evidence="9">
    <location>
        <position position="278"/>
    </location>
    <ligand>
        <name>K(+)</name>
        <dbReference type="ChEBI" id="CHEBI:29103"/>
    </ligand>
</feature>
<dbReference type="HOGENOM" id="CLU_027634_2_0_11"/>
<evidence type="ECO:0000256" key="3">
    <source>
        <dbReference type="ARBA" id="ARBA00022741"/>
    </source>
</evidence>
<feature type="region of interest" description="Disordered" evidence="10">
    <location>
        <begin position="26"/>
        <end position="46"/>
    </location>
</feature>
<dbReference type="UniPathway" id="UPA00916">
    <property type="reaction ID" value="UER00889"/>
</dbReference>
<evidence type="ECO:0000256" key="5">
    <source>
        <dbReference type="ARBA" id="ARBA00022840"/>
    </source>
</evidence>
<feature type="binding site" evidence="9">
    <location>
        <begin position="41"/>
        <end position="45"/>
    </location>
    <ligand>
        <name>substrate</name>
    </ligand>
</feature>
<dbReference type="GO" id="GO:0005737">
    <property type="term" value="C:cytoplasm"/>
    <property type="evidence" value="ECO:0007669"/>
    <property type="project" value="UniProtKB-SubCell"/>
</dbReference>
<dbReference type="EC" id="2.7.1.15" evidence="9"/>
<dbReference type="PATRIC" id="fig|927661.3.peg.753"/>
<feature type="binding site" evidence="9">
    <location>
        <begin position="13"/>
        <end position="15"/>
    </location>
    <ligand>
        <name>substrate</name>
    </ligand>
</feature>
<feature type="binding site" evidence="9">
    <location>
        <begin position="238"/>
        <end position="239"/>
    </location>
    <ligand>
        <name>ATP</name>
        <dbReference type="ChEBI" id="CHEBI:30616"/>
    </ligand>
</feature>
<dbReference type="HAMAP" id="MF_01987">
    <property type="entry name" value="Ribokinase"/>
    <property type="match status" value="1"/>
</dbReference>
<comment type="subunit">
    <text evidence="9">Homodimer.</text>
</comment>
<dbReference type="GO" id="GO:0046872">
    <property type="term" value="F:metal ion binding"/>
    <property type="evidence" value="ECO:0007669"/>
    <property type="project" value="UniProtKB-KW"/>
</dbReference>
<reference evidence="12 13" key="1">
    <citation type="submission" date="2013-07" db="EMBL/GenBank/DDBJ databases">
        <authorList>
            <consortium name="DOE Joint Genome Institute"/>
            <person name="Eisen J."/>
            <person name="Huntemann M."/>
            <person name="Han J."/>
            <person name="Chen A."/>
            <person name="Kyrpides N."/>
            <person name="Mavromatis K."/>
            <person name="Markowitz V."/>
            <person name="Palaniappan K."/>
            <person name="Ivanova N."/>
            <person name="Schaumberg A."/>
            <person name="Pati A."/>
            <person name="Liolios K."/>
            <person name="Nordberg H.P."/>
            <person name="Cantor M.N."/>
            <person name="Hua S.X."/>
            <person name="Woyke T."/>
        </authorList>
    </citation>
    <scope>NUCLEOTIDE SEQUENCE [LARGE SCALE GENOMIC DNA]</scope>
    <source>
        <strain evidence="12 13">DSM 44712</strain>
    </source>
</reference>
<evidence type="ECO:0000256" key="7">
    <source>
        <dbReference type="ARBA" id="ARBA00022958"/>
    </source>
</evidence>
<name>A0A010ZR93_9ACTN</name>
<comment type="cofactor">
    <cofactor evidence="9">
        <name>Mg(2+)</name>
        <dbReference type="ChEBI" id="CHEBI:18420"/>
    </cofactor>
    <text evidence="9">Requires a divalent cation, most likely magnesium in vivo, as an electrophilic catalyst to aid phosphoryl group transfer. It is the chelate of the metal and the nucleotide that is the actual substrate.</text>
</comment>
<keyword evidence="9" id="KW-0963">Cytoplasm</keyword>
<dbReference type="PANTHER" id="PTHR10584">
    <property type="entry name" value="SUGAR KINASE"/>
    <property type="match status" value="1"/>
</dbReference>
<feature type="binding site" evidence="9">
    <location>
        <position position="269"/>
    </location>
    <ligand>
        <name>K(+)</name>
        <dbReference type="ChEBI" id="CHEBI:29103"/>
    </ligand>
</feature>
<feature type="domain" description="Carbohydrate kinase PfkB" evidence="11">
    <location>
        <begin position="5"/>
        <end position="282"/>
    </location>
</feature>
<sequence>MNNFDIVVVGSLNIDVTVDVPQAPSAGQTLLGGDSRRSGGGKGGNQAVAAARLGRRTAMVGAVGAEDGEFLLNLLREEKIDLSGVRPVSAPTGQAFVFVDTEGDSTIVVSPGANDHVEVDRELVASARAVLLQQEVPAAVIEEAAAVADGFVVLNPAPARPVPASLLANVDLLVPNRGELLGLAGVDRGDLVQLAQGLGTRGPVVVTLGAQGSLVVEAERSTRVPAEQVKAVDATAAGDSFCAALADAILDGADVVEAARWATRVAAVTVTRPGAMASLPTRAELGS</sequence>
<comment type="caution">
    <text evidence="9">Lacks conserved residue(s) required for the propagation of feature annotation.</text>
</comment>
<feature type="binding site" evidence="9">
    <location>
        <begin position="207"/>
        <end position="212"/>
    </location>
    <ligand>
        <name>ATP</name>
        <dbReference type="ChEBI" id="CHEBI:30616"/>
    </ligand>
</feature>
<evidence type="ECO:0000256" key="4">
    <source>
        <dbReference type="ARBA" id="ARBA00022777"/>
    </source>
</evidence>
<accession>A0A010ZR93</accession>
<feature type="binding site" evidence="9">
    <location>
        <position position="235"/>
    </location>
    <ligand>
        <name>K(+)</name>
        <dbReference type="ChEBI" id="CHEBI:29103"/>
    </ligand>
</feature>
<organism evidence="12 13">
    <name type="scientific">Cryptosporangium arvum DSM 44712</name>
    <dbReference type="NCBI Taxonomy" id="927661"/>
    <lineage>
        <taxon>Bacteria</taxon>
        <taxon>Bacillati</taxon>
        <taxon>Actinomycetota</taxon>
        <taxon>Actinomycetes</taxon>
        <taxon>Cryptosporangiales</taxon>
        <taxon>Cryptosporangiaceae</taxon>
        <taxon>Cryptosporangium</taxon>
    </lineage>
</organism>
<feature type="binding site" evidence="9">
    <location>
        <position position="239"/>
    </location>
    <ligand>
        <name>substrate</name>
    </ligand>
</feature>
<dbReference type="GO" id="GO:0005524">
    <property type="term" value="F:ATP binding"/>
    <property type="evidence" value="ECO:0007669"/>
    <property type="project" value="UniProtKB-UniRule"/>
</dbReference>
<feature type="active site" description="Proton acceptor" evidence="9">
    <location>
        <position position="239"/>
    </location>
</feature>
<keyword evidence="6 9" id="KW-0460">Magnesium</keyword>
<dbReference type="GO" id="GO:0019303">
    <property type="term" value="P:D-ribose catabolic process"/>
    <property type="evidence" value="ECO:0007669"/>
    <property type="project" value="UniProtKB-UniRule"/>
</dbReference>
<dbReference type="Gene3D" id="3.40.1190.20">
    <property type="match status" value="1"/>
</dbReference>
<evidence type="ECO:0000256" key="2">
    <source>
        <dbReference type="ARBA" id="ARBA00022723"/>
    </source>
</evidence>
<dbReference type="InterPro" id="IPR029056">
    <property type="entry name" value="Ribokinase-like"/>
</dbReference>
<comment type="activity regulation">
    <text evidence="9">Activated by a monovalent cation that binds near, but not in, the active site. The most likely occupant of the site in vivo is potassium. Ion binding induces a conformational change that may alter substrate affinity.</text>
</comment>
<evidence type="ECO:0000256" key="10">
    <source>
        <dbReference type="SAM" id="MobiDB-lite"/>
    </source>
</evidence>
<evidence type="ECO:0000256" key="8">
    <source>
        <dbReference type="ARBA" id="ARBA00023277"/>
    </source>
</evidence>
<comment type="similarity">
    <text evidence="9">Belongs to the carbohydrate kinase PfkB family. Ribokinase subfamily.</text>
</comment>
<dbReference type="EMBL" id="JFBT01000001">
    <property type="protein sequence ID" value="EXG79722.1"/>
    <property type="molecule type" value="Genomic_DNA"/>
</dbReference>
<comment type="catalytic activity">
    <reaction evidence="9">
        <text>D-ribose + ATP = D-ribose 5-phosphate + ADP + H(+)</text>
        <dbReference type="Rhea" id="RHEA:13697"/>
        <dbReference type="ChEBI" id="CHEBI:15378"/>
        <dbReference type="ChEBI" id="CHEBI:30616"/>
        <dbReference type="ChEBI" id="CHEBI:47013"/>
        <dbReference type="ChEBI" id="CHEBI:78346"/>
        <dbReference type="ChEBI" id="CHEBI:456216"/>
        <dbReference type="EC" id="2.7.1.15"/>
    </reaction>
</comment>
<dbReference type="GO" id="GO:0004747">
    <property type="term" value="F:ribokinase activity"/>
    <property type="evidence" value="ECO:0007669"/>
    <property type="project" value="UniProtKB-UniRule"/>
</dbReference>
<comment type="pathway">
    <text evidence="9">Carbohydrate metabolism; D-ribose degradation; D-ribose 5-phosphate from beta-D-ribopyranose: step 2/2.</text>
</comment>
<dbReference type="PRINTS" id="PR00990">
    <property type="entry name" value="RIBOKINASE"/>
</dbReference>
<evidence type="ECO:0000313" key="12">
    <source>
        <dbReference type="EMBL" id="EXG79722.1"/>
    </source>
</evidence>
<keyword evidence="13" id="KW-1185">Reference proteome</keyword>
<gene>
    <name evidence="9" type="primary">rbsK</name>
    <name evidence="12" type="ORF">CryarDRAFT_0766</name>
</gene>
<dbReference type="InterPro" id="IPR002139">
    <property type="entry name" value="Ribo/fructo_kinase"/>
</dbReference>
<keyword evidence="4 9" id="KW-0418">Kinase</keyword>
<feature type="binding site" evidence="9">
    <location>
        <position position="233"/>
    </location>
    <ligand>
        <name>K(+)</name>
        <dbReference type="ChEBI" id="CHEBI:29103"/>
    </ligand>
</feature>
<comment type="function">
    <text evidence="9">Catalyzes the phosphorylation of ribose at O-5 in a reaction requiring ATP and magnesium. The resulting D-ribose-5-phosphate can then be used either for sythesis of nucleotides, histidine, and tryptophan, or as a component of the pentose phosphate pathway.</text>
</comment>
<evidence type="ECO:0000256" key="9">
    <source>
        <dbReference type="HAMAP-Rule" id="MF_01987"/>
    </source>
</evidence>
<dbReference type="PANTHER" id="PTHR10584:SF166">
    <property type="entry name" value="RIBOKINASE"/>
    <property type="match status" value="1"/>
</dbReference>
<dbReference type="SUPFAM" id="SSF53613">
    <property type="entry name" value="Ribokinase-like"/>
    <property type="match status" value="1"/>
</dbReference>
<keyword evidence="2 9" id="KW-0479">Metal-binding</keyword>
<evidence type="ECO:0000259" key="11">
    <source>
        <dbReference type="Pfam" id="PF00294"/>
    </source>
</evidence>
<dbReference type="InterPro" id="IPR011611">
    <property type="entry name" value="PfkB_dom"/>
</dbReference>
<dbReference type="OrthoDB" id="9775849at2"/>
<dbReference type="AlphaFoldDB" id="A0A010ZR93"/>
<feature type="binding site" evidence="9">
    <location>
        <position position="274"/>
    </location>
    <ligand>
        <name>K(+)</name>
        <dbReference type="ChEBI" id="CHEBI:29103"/>
    </ligand>
</feature>
<comment type="subcellular location">
    <subcellularLocation>
        <location evidence="9">Cytoplasm</location>
    </subcellularLocation>
</comment>
<protein>
    <recommendedName>
        <fullName evidence="9">Ribokinase</fullName>
        <shortName evidence="9">RK</shortName>
        <ecNumber evidence="9">2.7.1.15</ecNumber>
    </recommendedName>
</protein>
<evidence type="ECO:0000256" key="6">
    <source>
        <dbReference type="ARBA" id="ARBA00022842"/>
    </source>
</evidence>
<keyword evidence="7 9" id="KW-0630">Potassium</keyword>
<dbReference type="Proteomes" id="UP000021053">
    <property type="component" value="Unassembled WGS sequence"/>
</dbReference>
<evidence type="ECO:0000256" key="1">
    <source>
        <dbReference type="ARBA" id="ARBA00022679"/>
    </source>
</evidence>
<dbReference type="CDD" id="cd01174">
    <property type="entry name" value="ribokinase"/>
    <property type="match status" value="1"/>
</dbReference>
<keyword evidence="3 9" id="KW-0547">Nucleotide-binding</keyword>